<dbReference type="SUPFAM" id="SSF81301">
    <property type="entry name" value="Nucleotidyltransferase"/>
    <property type="match status" value="1"/>
</dbReference>
<evidence type="ECO:0000313" key="2">
    <source>
        <dbReference type="Proteomes" id="UP000621799"/>
    </source>
</evidence>
<dbReference type="AlphaFoldDB" id="A0A928VYL2"/>
<dbReference type="InterPro" id="IPR043519">
    <property type="entry name" value="NT_sf"/>
</dbReference>
<protein>
    <submittedName>
        <fullName evidence="1">GrpB family protein</fullName>
    </submittedName>
</protein>
<dbReference type="Proteomes" id="UP000621799">
    <property type="component" value="Unassembled WGS sequence"/>
</dbReference>
<name>A0A928VYL2_9CYAN</name>
<gene>
    <name evidence="1" type="ORF">IQ235_14625</name>
</gene>
<dbReference type="InterPro" id="IPR007344">
    <property type="entry name" value="GrpB/CoaE"/>
</dbReference>
<dbReference type="PANTHER" id="PTHR34822">
    <property type="entry name" value="GRPB DOMAIN PROTEIN (AFU_ORTHOLOGUE AFUA_1G01530)"/>
    <property type="match status" value="1"/>
</dbReference>
<keyword evidence="2" id="KW-1185">Reference proteome</keyword>
<dbReference type="Pfam" id="PF04229">
    <property type="entry name" value="GrpB"/>
    <property type="match status" value="1"/>
</dbReference>
<dbReference type="EMBL" id="JADEXN010000281">
    <property type="protein sequence ID" value="MBE9042014.1"/>
    <property type="molecule type" value="Genomic_DNA"/>
</dbReference>
<accession>A0A928VYL2</accession>
<proteinExistence type="predicted"/>
<reference evidence="1" key="1">
    <citation type="submission" date="2020-10" db="EMBL/GenBank/DDBJ databases">
        <authorList>
            <person name="Castelo-Branco R."/>
            <person name="Eusebio N."/>
            <person name="Adriana R."/>
            <person name="Vieira A."/>
            <person name="Brugerolle De Fraissinette N."/>
            <person name="Rezende De Castro R."/>
            <person name="Schneider M.P."/>
            <person name="Vasconcelos V."/>
            <person name="Leao P.N."/>
        </authorList>
    </citation>
    <scope>NUCLEOTIDE SEQUENCE</scope>
    <source>
        <strain evidence="1">LEGE 11467</strain>
    </source>
</reference>
<evidence type="ECO:0000313" key="1">
    <source>
        <dbReference type="EMBL" id="MBE9042014.1"/>
    </source>
</evidence>
<sequence length="182" mass="20819">MTRKVEVVPHNPAWREAFEAESLRIAEILGENVAAIHHIGSTSIPTIYAKPIIDVLVAAVDLARVDDRNSAMEALGYEAMGEYGIRDRRYFRKDNRAGSRTHHVHIFEKGSGQIDRHLTFRDYMRTHPEDAQQYSELKQKLAAKYPEDIEGYMDGKHGFIQEIDSKAAAWRKQSVQGRSRIE</sequence>
<dbReference type="Gene3D" id="3.30.460.10">
    <property type="entry name" value="Beta Polymerase, domain 2"/>
    <property type="match status" value="1"/>
</dbReference>
<organism evidence="1 2">
    <name type="scientific">Zarconia navalis LEGE 11467</name>
    <dbReference type="NCBI Taxonomy" id="1828826"/>
    <lineage>
        <taxon>Bacteria</taxon>
        <taxon>Bacillati</taxon>
        <taxon>Cyanobacteriota</taxon>
        <taxon>Cyanophyceae</taxon>
        <taxon>Oscillatoriophycideae</taxon>
        <taxon>Oscillatoriales</taxon>
        <taxon>Oscillatoriales incertae sedis</taxon>
        <taxon>Zarconia</taxon>
        <taxon>Zarconia navalis</taxon>
    </lineage>
</organism>
<comment type="caution">
    <text evidence="1">The sequence shown here is derived from an EMBL/GenBank/DDBJ whole genome shotgun (WGS) entry which is preliminary data.</text>
</comment>
<dbReference type="PANTHER" id="PTHR34822:SF1">
    <property type="entry name" value="GRPB FAMILY PROTEIN"/>
    <property type="match status" value="1"/>
</dbReference>